<gene>
    <name evidence="1" type="ORF">DP923_03915</name>
</gene>
<reference evidence="1 2" key="1">
    <citation type="submission" date="2018-06" db="EMBL/GenBank/DDBJ databases">
        <authorList>
            <person name="Liu Z.-W."/>
        </authorList>
    </citation>
    <scope>NUCLEOTIDE SEQUENCE [LARGE SCALE GENOMIC DNA]</scope>
    <source>
        <strain evidence="1 2">2b14</strain>
    </source>
</reference>
<dbReference type="AlphaFoldDB" id="A0A364RIX7"/>
<organism evidence="1 2">
    <name type="scientific">Pontibacter arcticus</name>
    <dbReference type="NCBI Taxonomy" id="2080288"/>
    <lineage>
        <taxon>Bacteria</taxon>
        <taxon>Pseudomonadati</taxon>
        <taxon>Bacteroidota</taxon>
        <taxon>Cytophagia</taxon>
        <taxon>Cytophagales</taxon>
        <taxon>Hymenobacteraceae</taxon>
        <taxon>Pontibacter</taxon>
    </lineage>
</organism>
<dbReference type="EMBL" id="QMDV01000001">
    <property type="protein sequence ID" value="RAU84198.1"/>
    <property type="molecule type" value="Genomic_DNA"/>
</dbReference>
<dbReference type="Proteomes" id="UP000251692">
    <property type="component" value="Unassembled WGS sequence"/>
</dbReference>
<keyword evidence="2" id="KW-1185">Reference proteome</keyword>
<evidence type="ECO:0000313" key="2">
    <source>
        <dbReference type="Proteomes" id="UP000251692"/>
    </source>
</evidence>
<dbReference type="RefSeq" id="WP_112304479.1">
    <property type="nucleotide sequence ID" value="NZ_QMDV01000001.1"/>
</dbReference>
<name>A0A364RIX7_9BACT</name>
<protein>
    <submittedName>
        <fullName evidence="1">Uncharacterized protein</fullName>
    </submittedName>
</protein>
<accession>A0A364RIX7</accession>
<dbReference type="OrthoDB" id="893350at2"/>
<sequence length="188" mass="20783">MSELSNPLFDNQREFLERQKEEYKNALMGDVEQIKSQGQEVGKKVAVAGGILLAGYLIRRMFGGKKKGKAVKENTSHTTYDAPVTADVNAYDSFVHEQEDEYTLASERQHPIKKKKKSAKQSKGFLKSDAAKFIKQQAVSILLVYLAKKAEELINSNSENNDIAASPAPVVVTEPETTTLIVPDPNAL</sequence>
<proteinExistence type="predicted"/>
<comment type="caution">
    <text evidence="1">The sequence shown here is derived from an EMBL/GenBank/DDBJ whole genome shotgun (WGS) entry which is preliminary data.</text>
</comment>
<evidence type="ECO:0000313" key="1">
    <source>
        <dbReference type="EMBL" id="RAU84198.1"/>
    </source>
</evidence>
<reference evidence="1 2" key="2">
    <citation type="submission" date="2018-07" db="EMBL/GenBank/DDBJ databases">
        <title>Pontibacter sp. 2b14 genomic sequence and assembly.</title>
        <authorList>
            <person name="Du Z.-J."/>
        </authorList>
    </citation>
    <scope>NUCLEOTIDE SEQUENCE [LARGE SCALE GENOMIC DNA]</scope>
    <source>
        <strain evidence="1 2">2b14</strain>
    </source>
</reference>